<dbReference type="InterPro" id="IPR007853">
    <property type="entry name" value="Znf_DNL-typ"/>
</dbReference>
<protein>
    <recommendedName>
        <fullName evidence="5">DNL-type domain-containing protein</fullName>
    </recommendedName>
</protein>
<evidence type="ECO:0000256" key="3">
    <source>
        <dbReference type="ARBA" id="ARBA00022833"/>
    </source>
</evidence>
<keyword evidence="7" id="KW-1185">Reference proteome</keyword>
<dbReference type="STRING" id="109895.A0A507EBD9"/>
<name>A0A507EBD9_9FUNG</name>
<dbReference type="PROSITE" id="PS51501">
    <property type="entry name" value="ZF_DNL"/>
    <property type="match status" value="1"/>
</dbReference>
<evidence type="ECO:0000313" key="7">
    <source>
        <dbReference type="Proteomes" id="UP000318582"/>
    </source>
</evidence>
<reference evidence="6 7" key="1">
    <citation type="journal article" date="2019" name="Sci. Rep.">
        <title>Comparative genomics of chytrid fungi reveal insights into the obligate biotrophic and pathogenic lifestyle of Synchytrium endobioticum.</title>
        <authorList>
            <person name="van de Vossenberg B.T.L.H."/>
            <person name="Warris S."/>
            <person name="Nguyen H.D.T."/>
            <person name="van Gent-Pelzer M.P.E."/>
            <person name="Joly D.L."/>
            <person name="van de Geest H.C."/>
            <person name="Bonants P.J.M."/>
            <person name="Smith D.S."/>
            <person name="Levesque C.A."/>
            <person name="van der Lee T.A.J."/>
        </authorList>
    </citation>
    <scope>NUCLEOTIDE SEQUENCE [LARGE SCALE GENOMIC DNA]</scope>
    <source>
        <strain evidence="6 7">CBS 809.83</strain>
    </source>
</reference>
<evidence type="ECO:0000259" key="5">
    <source>
        <dbReference type="PROSITE" id="PS51501"/>
    </source>
</evidence>
<dbReference type="GO" id="GO:0008270">
    <property type="term" value="F:zinc ion binding"/>
    <property type="evidence" value="ECO:0007669"/>
    <property type="project" value="UniProtKB-KW"/>
</dbReference>
<dbReference type="Proteomes" id="UP000318582">
    <property type="component" value="Unassembled WGS sequence"/>
</dbReference>
<dbReference type="GO" id="GO:0051087">
    <property type="term" value="F:protein-folding chaperone binding"/>
    <property type="evidence" value="ECO:0007669"/>
    <property type="project" value="TreeGrafter"/>
</dbReference>
<dbReference type="EMBL" id="QEAQ01000013">
    <property type="protein sequence ID" value="TPX60677.1"/>
    <property type="molecule type" value="Genomic_DNA"/>
</dbReference>
<gene>
    <name evidence="6" type="ORF">PhCBS80983_g01638</name>
</gene>
<evidence type="ECO:0000256" key="4">
    <source>
        <dbReference type="PROSITE-ProRule" id="PRU00834"/>
    </source>
</evidence>
<dbReference type="PANTHER" id="PTHR20922:SF13">
    <property type="entry name" value="DNL-TYPE ZINC FINGER PROTEIN"/>
    <property type="match status" value="1"/>
</dbReference>
<dbReference type="Pfam" id="PF05180">
    <property type="entry name" value="zf-DNL"/>
    <property type="match status" value="1"/>
</dbReference>
<evidence type="ECO:0000256" key="2">
    <source>
        <dbReference type="ARBA" id="ARBA00022771"/>
    </source>
</evidence>
<organism evidence="6 7">
    <name type="scientific">Powellomyces hirtus</name>
    <dbReference type="NCBI Taxonomy" id="109895"/>
    <lineage>
        <taxon>Eukaryota</taxon>
        <taxon>Fungi</taxon>
        <taxon>Fungi incertae sedis</taxon>
        <taxon>Chytridiomycota</taxon>
        <taxon>Chytridiomycota incertae sedis</taxon>
        <taxon>Chytridiomycetes</taxon>
        <taxon>Spizellomycetales</taxon>
        <taxon>Powellomycetaceae</taxon>
        <taxon>Powellomyces</taxon>
    </lineage>
</organism>
<accession>A0A507EBD9</accession>
<comment type="caution">
    <text evidence="6">The sequence shown here is derived from an EMBL/GenBank/DDBJ whole genome shotgun (WGS) entry which is preliminary data.</text>
</comment>
<evidence type="ECO:0000313" key="6">
    <source>
        <dbReference type="EMBL" id="TPX60677.1"/>
    </source>
</evidence>
<dbReference type="InterPro" id="IPR024158">
    <property type="entry name" value="Mt_import_TIM15"/>
</dbReference>
<dbReference type="AlphaFoldDB" id="A0A507EBD9"/>
<dbReference type="GO" id="GO:0005739">
    <property type="term" value="C:mitochondrion"/>
    <property type="evidence" value="ECO:0007669"/>
    <property type="project" value="TreeGrafter"/>
</dbReference>
<evidence type="ECO:0000256" key="1">
    <source>
        <dbReference type="ARBA" id="ARBA00022723"/>
    </source>
</evidence>
<dbReference type="GO" id="GO:0006457">
    <property type="term" value="P:protein folding"/>
    <property type="evidence" value="ECO:0007669"/>
    <property type="project" value="TreeGrafter"/>
</dbReference>
<sequence>MSARIVGVRLRPQSRLVPSLHRPPTASKLNRLASPCKWPTFAAPPNSYLASRSPFHTTCTQRHSIPPPPESVDSLAAEDPTPPARMIIGFTCKVCTHRQHKYMSKHAYTKGVVIIKCDGCAKQHLIADHLGWFDSQAPPGTIEDIMAKLGRSDSITRGEVKSLGNTADPAHLAHRFESGQRNGDEGISGKVENAPVESIMNKLENAEPVQGADVGMIEFVHKGEGGRK</sequence>
<keyword evidence="2 4" id="KW-0863">Zinc-finger</keyword>
<feature type="domain" description="DNL-type" evidence="5">
    <location>
        <begin position="81"/>
        <end position="180"/>
    </location>
</feature>
<dbReference type="PANTHER" id="PTHR20922">
    <property type="entry name" value="DNL-TYPE ZINC FINGER PROTEIN"/>
    <property type="match status" value="1"/>
</dbReference>
<keyword evidence="1" id="KW-0479">Metal-binding</keyword>
<keyword evidence="3" id="KW-0862">Zinc</keyword>
<dbReference type="GO" id="GO:0030150">
    <property type="term" value="P:protein import into mitochondrial matrix"/>
    <property type="evidence" value="ECO:0007669"/>
    <property type="project" value="TreeGrafter"/>
</dbReference>
<proteinExistence type="predicted"/>
<dbReference type="GO" id="GO:0050821">
    <property type="term" value="P:protein stabilization"/>
    <property type="evidence" value="ECO:0007669"/>
    <property type="project" value="TreeGrafter"/>
</dbReference>